<organism evidence="1 2">
    <name type="scientific">Microlunatus flavus</name>
    <dbReference type="NCBI Taxonomy" id="1036181"/>
    <lineage>
        <taxon>Bacteria</taxon>
        <taxon>Bacillati</taxon>
        <taxon>Actinomycetota</taxon>
        <taxon>Actinomycetes</taxon>
        <taxon>Propionibacteriales</taxon>
        <taxon>Propionibacteriaceae</taxon>
        <taxon>Microlunatus</taxon>
    </lineage>
</organism>
<evidence type="ECO:0000313" key="2">
    <source>
        <dbReference type="Proteomes" id="UP000198504"/>
    </source>
</evidence>
<dbReference type="AlphaFoldDB" id="A0A1H9NF46"/>
<dbReference type="EMBL" id="FOFA01000014">
    <property type="protein sequence ID" value="SER34566.1"/>
    <property type="molecule type" value="Genomic_DNA"/>
</dbReference>
<protein>
    <submittedName>
        <fullName evidence="1">Winged helix DNA-binding domain-containing protein</fullName>
    </submittedName>
</protein>
<dbReference type="OrthoDB" id="9148135at2"/>
<dbReference type="InterPro" id="IPR009351">
    <property type="entry name" value="AlkZ-like"/>
</dbReference>
<gene>
    <name evidence="1" type="ORF">SAMN05421756_11422</name>
</gene>
<dbReference type="Proteomes" id="UP000198504">
    <property type="component" value="Unassembled WGS sequence"/>
</dbReference>
<dbReference type="Pfam" id="PF06224">
    <property type="entry name" value="AlkZ-like"/>
    <property type="match status" value="1"/>
</dbReference>
<keyword evidence="1" id="KW-0238">DNA-binding</keyword>
<proteinExistence type="predicted"/>
<reference evidence="2" key="1">
    <citation type="submission" date="2016-10" db="EMBL/GenBank/DDBJ databases">
        <authorList>
            <person name="Varghese N."/>
            <person name="Submissions S."/>
        </authorList>
    </citation>
    <scope>NUCLEOTIDE SEQUENCE [LARGE SCALE GENOMIC DNA]</scope>
    <source>
        <strain evidence="2">CGMCC 4.6856</strain>
    </source>
</reference>
<accession>A0A1H9NF46</accession>
<keyword evidence="2" id="KW-1185">Reference proteome</keyword>
<name>A0A1H9NF46_9ACTN</name>
<sequence>MDRHEALARRLAAQQLDRPVAQRPLGDAAVLDLGVQDTGRDGASWALANRGVPVPGPEALVTSEELALVWSLRGAPHYYRRADLPGVLDATSPYDDADARRRTLDASRPLTAAGIGMREAMGVVATTMREVVAAPTAKGDLSGALTERLDEPYLRWCNPCQATHVYEQTFRLSGLAAGLELEPGTSPPVLRRIPGWRRGAALGDPERAPERLRVVDAYVRLCGPTTPAATAAFLDVPPAVVKGHWPTGATEVDVDGSRAWALPGLPEPAATDGLVRLLGPFDLWLQARDREVVVPDRSRHKALWPTLGRPGAVLVGTDVAGTWRPKASGKKLSLTVEVWDRLAAADRDRVGEQAERLATHRGVTLTEVVWV</sequence>
<evidence type="ECO:0000313" key="1">
    <source>
        <dbReference type="EMBL" id="SER34566.1"/>
    </source>
</evidence>
<dbReference type="RefSeq" id="WP_091186823.1">
    <property type="nucleotide sequence ID" value="NZ_FOFA01000014.1"/>
</dbReference>
<dbReference type="PANTHER" id="PTHR38479:SF2">
    <property type="entry name" value="WINGED HELIX DNA-BINDING DOMAIN-CONTAINING PROTEIN"/>
    <property type="match status" value="1"/>
</dbReference>
<dbReference type="STRING" id="1036181.SAMN05421756_11422"/>
<dbReference type="GO" id="GO:0003677">
    <property type="term" value="F:DNA binding"/>
    <property type="evidence" value="ECO:0007669"/>
    <property type="project" value="UniProtKB-KW"/>
</dbReference>
<dbReference type="PANTHER" id="PTHR38479">
    <property type="entry name" value="LMO0824 PROTEIN"/>
    <property type="match status" value="1"/>
</dbReference>